<keyword evidence="2" id="KW-0677">Repeat</keyword>
<dbReference type="FunFam" id="2.10.25.10:FF:000240">
    <property type="entry name" value="Vitamin K-dependent protein S"/>
    <property type="match status" value="1"/>
</dbReference>
<dbReference type="AlphaFoldDB" id="A0A182S8H8"/>
<feature type="domain" description="EGF-like" evidence="5">
    <location>
        <begin position="3"/>
        <end position="40"/>
    </location>
</feature>
<accession>A0A182S8H8</accession>
<dbReference type="Proteomes" id="UP000075901">
    <property type="component" value="Unassembled WGS sequence"/>
</dbReference>
<dbReference type="InterPro" id="IPR000742">
    <property type="entry name" value="EGF"/>
</dbReference>
<dbReference type="Pfam" id="PF14670">
    <property type="entry name" value="FXa_inhibition"/>
    <property type="match status" value="1"/>
</dbReference>
<evidence type="ECO:0000313" key="6">
    <source>
        <dbReference type="EnsemblMetazoa" id="AMAM001805-PA"/>
    </source>
</evidence>
<dbReference type="InterPro" id="IPR001881">
    <property type="entry name" value="EGF-like_Ca-bd_dom"/>
</dbReference>
<keyword evidence="3" id="KW-1015">Disulfide bond</keyword>
<keyword evidence="1" id="KW-0245">EGF-like domain</keyword>
<evidence type="ECO:0000256" key="1">
    <source>
        <dbReference type="ARBA" id="ARBA00022536"/>
    </source>
</evidence>
<reference evidence="6" key="2">
    <citation type="submission" date="2020-05" db="UniProtKB">
        <authorList>
            <consortium name="EnsemblMetazoa"/>
        </authorList>
    </citation>
    <scope>IDENTIFICATION</scope>
    <source>
        <strain evidence="6">maculatus3</strain>
    </source>
</reference>
<sequence>TNECSISNGGCQQHCINSDGSYYCSCKYGFKLDIDKRSCLEDEAGNRYQILVRIRHLRNLVVKCIESVCAREFMLLEHRRYDYEPDQSSSKPAGGLIYFLPSLTRDGRRSLVGQHFNMLKLEMG</sequence>
<dbReference type="SMART" id="SM00181">
    <property type="entry name" value="EGF"/>
    <property type="match status" value="1"/>
</dbReference>
<evidence type="ECO:0000259" key="5">
    <source>
        <dbReference type="SMART" id="SM00181"/>
    </source>
</evidence>
<dbReference type="EnsemblMetazoa" id="AMAM001805-RA">
    <property type="protein sequence ID" value="AMAM001805-PA"/>
    <property type="gene ID" value="AMAM001805"/>
</dbReference>
<protein>
    <recommendedName>
        <fullName evidence="8">EGF-like domain-containing protein</fullName>
    </recommendedName>
</protein>
<evidence type="ECO:0000256" key="2">
    <source>
        <dbReference type="ARBA" id="ARBA00022737"/>
    </source>
</evidence>
<dbReference type="VEuPathDB" id="VectorBase:AMAM001805"/>
<dbReference type="SUPFAM" id="SSF57196">
    <property type="entry name" value="EGF/Laminin"/>
    <property type="match status" value="1"/>
</dbReference>
<dbReference type="Gene3D" id="2.10.25.10">
    <property type="entry name" value="Laminin"/>
    <property type="match status" value="1"/>
</dbReference>
<name>A0A182S8H8_9DIPT</name>
<organism evidence="6 7">
    <name type="scientific">Anopheles maculatus</name>
    <dbReference type="NCBI Taxonomy" id="74869"/>
    <lineage>
        <taxon>Eukaryota</taxon>
        <taxon>Metazoa</taxon>
        <taxon>Ecdysozoa</taxon>
        <taxon>Arthropoda</taxon>
        <taxon>Hexapoda</taxon>
        <taxon>Insecta</taxon>
        <taxon>Pterygota</taxon>
        <taxon>Neoptera</taxon>
        <taxon>Endopterygota</taxon>
        <taxon>Diptera</taxon>
        <taxon>Nematocera</taxon>
        <taxon>Culicoidea</taxon>
        <taxon>Culicidae</taxon>
        <taxon>Anophelinae</taxon>
        <taxon>Anopheles</taxon>
        <taxon>Anopheles maculatus group</taxon>
    </lineage>
</organism>
<reference evidence="7" key="1">
    <citation type="submission" date="2013-09" db="EMBL/GenBank/DDBJ databases">
        <title>The Genome Sequence of Anopheles maculatus species B.</title>
        <authorList>
            <consortium name="The Broad Institute Genomics Platform"/>
            <person name="Neafsey D.E."/>
            <person name="Besansky N."/>
            <person name="Howell P."/>
            <person name="Walton C."/>
            <person name="Young S.K."/>
            <person name="Zeng Q."/>
            <person name="Gargeya S."/>
            <person name="Fitzgerald M."/>
            <person name="Haas B."/>
            <person name="Abouelleil A."/>
            <person name="Allen A.W."/>
            <person name="Alvarado L."/>
            <person name="Arachchi H.M."/>
            <person name="Berlin A.M."/>
            <person name="Chapman S.B."/>
            <person name="Gainer-Dewar J."/>
            <person name="Goldberg J."/>
            <person name="Griggs A."/>
            <person name="Gujja S."/>
            <person name="Hansen M."/>
            <person name="Howarth C."/>
            <person name="Imamovic A."/>
            <person name="Ireland A."/>
            <person name="Larimer J."/>
            <person name="McCowan C."/>
            <person name="Murphy C."/>
            <person name="Pearson M."/>
            <person name="Poon T.W."/>
            <person name="Priest M."/>
            <person name="Roberts A."/>
            <person name="Saif S."/>
            <person name="Shea T."/>
            <person name="Sisk P."/>
            <person name="Sykes S."/>
            <person name="Wortman J."/>
            <person name="Nusbaum C."/>
            <person name="Birren B."/>
        </authorList>
    </citation>
    <scope>NUCLEOTIDE SEQUENCE [LARGE SCALE GENOMIC DNA]</scope>
    <source>
        <strain evidence="7">maculatus3</strain>
    </source>
</reference>
<evidence type="ECO:0000313" key="7">
    <source>
        <dbReference type="Proteomes" id="UP000075901"/>
    </source>
</evidence>
<dbReference type="SMART" id="SM00179">
    <property type="entry name" value="EGF_CA"/>
    <property type="match status" value="1"/>
</dbReference>
<keyword evidence="7" id="KW-1185">Reference proteome</keyword>
<evidence type="ECO:0000256" key="3">
    <source>
        <dbReference type="ARBA" id="ARBA00023157"/>
    </source>
</evidence>
<feature type="domain" description="EGF-like calcium-binding" evidence="4">
    <location>
        <begin position="2"/>
        <end position="40"/>
    </location>
</feature>
<dbReference type="GO" id="GO:0005509">
    <property type="term" value="F:calcium ion binding"/>
    <property type="evidence" value="ECO:0007669"/>
    <property type="project" value="InterPro"/>
</dbReference>
<evidence type="ECO:0000259" key="4">
    <source>
        <dbReference type="SMART" id="SM00179"/>
    </source>
</evidence>
<proteinExistence type="predicted"/>
<evidence type="ECO:0008006" key="8">
    <source>
        <dbReference type="Google" id="ProtNLM"/>
    </source>
</evidence>